<gene>
    <name evidence="1" type="ORF">NE237_007876</name>
</gene>
<evidence type="ECO:0000313" key="1">
    <source>
        <dbReference type="EMBL" id="KAJ4974702.1"/>
    </source>
</evidence>
<organism evidence="1 2">
    <name type="scientific">Protea cynaroides</name>
    <dbReference type="NCBI Taxonomy" id="273540"/>
    <lineage>
        <taxon>Eukaryota</taxon>
        <taxon>Viridiplantae</taxon>
        <taxon>Streptophyta</taxon>
        <taxon>Embryophyta</taxon>
        <taxon>Tracheophyta</taxon>
        <taxon>Spermatophyta</taxon>
        <taxon>Magnoliopsida</taxon>
        <taxon>Proteales</taxon>
        <taxon>Proteaceae</taxon>
        <taxon>Protea</taxon>
    </lineage>
</organism>
<accession>A0A9Q0KQ93</accession>
<dbReference type="Proteomes" id="UP001141806">
    <property type="component" value="Unassembled WGS sequence"/>
</dbReference>
<reference evidence="1" key="1">
    <citation type="journal article" date="2023" name="Plant J.">
        <title>The genome of the king protea, Protea cynaroides.</title>
        <authorList>
            <person name="Chang J."/>
            <person name="Duong T.A."/>
            <person name="Schoeman C."/>
            <person name="Ma X."/>
            <person name="Roodt D."/>
            <person name="Barker N."/>
            <person name="Li Z."/>
            <person name="Van de Peer Y."/>
            <person name="Mizrachi E."/>
        </authorList>
    </citation>
    <scope>NUCLEOTIDE SEQUENCE</scope>
    <source>
        <tissue evidence="1">Young leaves</tissue>
    </source>
</reference>
<protein>
    <submittedName>
        <fullName evidence="1">Uncharacterized protein</fullName>
    </submittedName>
</protein>
<keyword evidence="2" id="KW-1185">Reference proteome</keyword>
<sequence length="104" mass="11280">MGAMEISKGNRMAGLQKLPSLVSIGGVFIEAGGWMKIGGVGLNDGGWSYEGWLLRGAAVQDGRWSKLERDSMETVGVCTVVVLCTNYGRWCVAGQWSVVGQWRR</sequence>
<name>A0A9Q0KQ93_9MAGN</name>
<comment type="caution">
    <text evidence="1">The sequence shown here is derived from an EMBL/GenBank/DDBJ whole genome shotgun (WGS) entry which is preliminary data.</text>
</comment>
<proteinExistence type="predicted"/>
<dbReference type="AlphaFoldDB" id="A0A9Q0KQ93"/>
<dbReference type="EMBL" id="JAMYWD010000004">
    <property type="protein sequence ID" value="KAJ4974702.1"/>
    <property type="molecule type" value="Genomic_DNA"/>
</dbReference>
<evidence type="ECO:0000313" key="2">
    <source>
        <dbReference type="Proteomes" id="UP001141806"/>
    </source>
</evidence>